<feature type="transmembrane region" description="Helical" evidence="1">
    <location>
        <begin position="137"/>
        <end position="156"/>
    </location>
</feature>
<evidence type="ECO:0000313" key="3">
    <source>
        <dbReference type="Proteomes" id="UP000605970"/>
    </source>
</evidence>
<dbReference type="PANTHER" id="PTHR47521:SF7">
    <property type="entry name" value="SERPENTINE RECEPTOR CLASS EPSILON-6"/>
    <property type="match status" value="1"/>
</dbReference>
<feature type="transmembrane region" description="Helical" evidence="1">
    <location>
        <begin position="188"/>
        <end position="210"/>
    </location>
</feature>
<comment type="caution">
    <text evidence="2">The sequence shown here is derived from an EMBL/GenBank/DDBJ whole genome shotgun (WGS) entry which is preliminary data.</text>
</comment>
<dbReference type="Proteomes" id="UP000605970">
    <property type="component" value="Unassembled WGS sequence"/>
</dbReference>
<keyword evidence="1" id="KW-1133">Transmembrane helix</keyword>
<evidence type="ECO:0000256" key="1">
    <source>
        <dbReference type="SAM" id="Phobius"/>
    </source>
</evidence>
<keyword evidence="1" id="KW-0472">Membrane</keyword>
<keyword evidence="3" id="KW-1185">Reference proteome</keyword>
<accession>A0A8S9ZI38</accession>
<feature type="transmembrane region" description="Helical" evidence="1">
    <location>
        <begin position="13"/>
        <end position="38"/>
    </location>
</feature>
<sequence>MDNNNTFPLNLKIIPTSICLSLLTIFLIPLLFFFTIILYNTKRLHINTRILLTVVPFIFYTSYFANFFLNTLPILILIEKLFSTIFCKFYETKKSLRWISICILAIDIFVALLLSIIRCSQTISNKEENIITHHIELVLFQVSATLPCIFLLFWNVKLLSPQFASNPCFSKSISCRYQLRENCRTLRFCLFFVLLLSASTFIHILFHVILNDESFSFNINYSIQNYGPFEEILNIFPSYIALVGTLFGHKSLKQSLLTRFGFNISERCNAKKMKQLHINTVDDGFLSSFSSNRTARVSDAKSVNELIRDAHFDILQNCWDRKPER</sequence>
<proteinExistence type="predicted"/>
<gene>
    <name evidence="2" type="ORF">Mgra_00007669</name>
</gene>
<feature type="transmembrane region" description="Helical" evidence="1">
    <location>
        <begin position="50"/>
        <end position="68"/>
    </location>
</feature>
<evidence type="ECO:0000313" key="2">
    <source>
        <dbReference type="EMBL" id="KAF7632966.1"/>
    </source>
</evidence>
<organism evidence="2 3">
    <name type="scientific">Meloidogyne graminicola</name>
    <dbReference type="NCBI Taxonomy" id="189291"/>
    <lineage>
        <taxon>Eukaryota</taxon>
        <taxon>Metazoa</taxon>
        <taxon>Ecdysozoa</taxon>
        <taxon>Nematoda</taxon>
        <taxon>Chromadorea</taxon>
        <taxon>Rhabditida</taxon>
        <taxon>Tylenchina</taxon>
        <taxon>Tylenchomorpha</taxon>
        <taxon>Tylenchoidea</taxon>
        <taxon>Meloidogynidae</taxon>
        <taxon>Meloidogyninae</taxon>
        <taxon>Meloidogyne</taxon>
    </lineage>
</organism>
<dbReference type="InterPro" id="IPR052860">
    <property type="entry name" value="NRL-GPCR1"/>
</dbReference>
<name>A0A8S9ZI38_9BILA</name>
<keyword evidence="1" id="KW-0812">Transmembrane</keyword>
<dbReference type="PANTHER" id="PTHR47521">
    <property type="entry name" value="SERPENTINE RECEPTOR, CLASS E (EPSILON)-RELATED"/>
    <property type="match status" value="1"/>
</dbReference>
<dbReference type="OrthoDB" id="5895686at2759"/>
<feature type="transmembrane region" description="Helical" evidence="1">
    <location>
        <begin position="98"/>
        <end position="117"/>
    </location>
</feature>
<protein>
    <submittedName>
        <fullName evidence="2">Uncharacterized protein</fullName>
    </submittedName>
</protein>
<reference evidence="2" key="1">
    <citation type="journal article" date="2020" name="Ecol. Evol.">
        <title>Genome structure and content of the rice root-knot nematode (Meloidogyne graminicola).</title>
        <authorList>
            <person name="Phan N.T."/>
            <person name="Danchin E.G.J."/>
            <person name="Klopp C."/>
            <person name="Perfus-Barbeoch L."/>
            <person name="Kozlowski D.K."/>
            <person name="Koutsovoulos G.D."/>
            <person name="Lopez-Roques C."/>
            <person name="Bouchez O."/>
            <person name="Zahm M."/>
            <person name="Besnard G."/>
            <person name="Bellafiore S."/>
        </authorList>
    </citation>
    <scope>NUCLEOTIDE SEQUENCE</scope>
    <source>
        <strain evidence="2">VN-18</strain>
    </source>
</reference>
<dbReference type="AlphaFoldDB" id="A0A8S9ZI38"/>
<dbReference type="EMBL" id="JABEBT010000089">
    <property type="protein sequence ID" value="KAF7632966.1"/>
    <property type="molecule type" value="Genomic_DNA"/>
</dbReference>